<name>A0A0L7M2E0_PLAF4</name>
<reference evidence="2" key="2">
    <citation type="submission" date="2006-09" db="EMBL/GenBank/DDBJ databases">
        <title>The genome sequence of Plasmodium falciparum Dd2.</title>
        <authorList>
            <consortium name="The Broad Institute Genome Sequencing Platform"/>
            <person name="Birren B."/>
            <person name="Lander E."/>
            <person name="Galagan J."/>
            <person name="Nusbaum C."/>
            <person name="Devon K."/>
            <person name="Henn M."/>
            <person name="Jaffe D."/>
            <person name="Butler J."/>
            <person name="Alvarez P."/>
            <person name="Gnerre S."/>
            <person name="Grabherr M."/>
            <person name="Kleber M."/>
            <person name="Mauceli E."/>
            <person name="Brockman W."/>
            <person name="MacCallum I.A."/>
            <person name="Rounsley S."/>
            <person name="Young S."/>
            <person name="LaButti K."/>
            <person name="Pushparaj V."/>
            <person name="DeCaprio D."/>
            <person name="Crawford M."/>
            <person name="Koehrsen M."/>
            <person name="Engels R."/>
            <person name="Montgomery P."/>
            <person name="Pearson M."/>
            <person name="Howarth C."/>
            <person name="Larson L."/>
            <person name="Luoma S."/>
            <person name="White J."/>
            <person name="Kodira C."/>
            <person name="Zeng Q."/>
            <person name="O'Leary S."/>
            <person name="Yandava C."/>
            <person name="Alvarado L."/>
            <person name="Wirth D."/>
            <person name="Volkman S."/>
            <person name="Hartl D."/>
        </authorList>
    </citation>
    <scope>NUCLEOTIDE SEQUENCE [LARGE SCALE GENOMIC DNA]</scope>
</reference>
<dbReference type="EMBL" id="DS016427">
    <property type="protein sequence ID" value="KOB87011.1"/>
    <property type="molecule type" value="Genomic_DNA"/>
</dbReference>
<reference evidence="2" key="1">
    <citation type="submission" date="2006-09" db="EMBL/GenBank/DDBJ databases">
        <title>Annotation of Plasmodium falciparum Dd2.</title>
        <authorList>
            <consortium name="The Broad Institute Genome Sequencing Platform"/>
            <person name="Volkman S.K."/>
            <person name="Neafsey D.E."/>
            <person name="Dash A.P."/>
            <person name="Chitnis C.E."/>
            <person name="Hartl D.L."/>
            <person name="Young S.K."/>
            <person name="Zeng Q."/>
            <person name="Koehrsen M."/>
            <person name="Alvarado L."/>
            <person name="Berlin A."/>
            <person name="Borenstein D."/>
            <person name="Chapman S.B."/>
            <person name="Chen Z."/>
            <person name="Engels R."/>
            <person name="Freedman E."/>
            <person name="Gellesch M."/>
            <person name="Goldberg J."/>
            <person name="Griggs A."/>
            <person name="Gujja S."/>
            <person name="Heilman E.R."/>
            <person name="Heiman D.I."/>
            <person name="Howarth C."/>
            <person name="Jen D."/>
            <person name="Larson L."/>
            <person name="Mehta T."/>
            <person name="Neiman D."/>
            <person name="Park D."/>
            <person name="Pearson M."/>
            <person name="Roberts A."/>
            <person name="Saif S."/>
            <person name="Shea T."/>
            <person name="Shenoy N."/>
            <person name="Sisk P."/>
            <person name="Stolte C."/>
            <person name="Sykes S."/>
            <person name="Walk T."/>
            <person name="White J."/>
            <person name="Yandava C."/>
            <person name="Haas B."/>
            <person name="Henn M.R."/>
            <person name="Nusbaum C."/>
            <person name="Birren B."/>
        </authorList>
    </citation>
    <scope>NUCLEOTIDE SEQUENCE [LARGE SCALE GENOMIC DNA]</scope>
</reference>
<dbReference type="KEGG" id="pfd:PFDG_02984"/>
<gene>
    <name evidence="1" type="ORF">PFDG_02984</name>
</gene>
<sequence>MQILRVLRLLRKNTNTMNGSFGLAKIFIIEFLKCYIYFSPYLKTIENKKLTLKVKKEIKSNEYYENVESNEELDFLFKDMRKNLSKILFFFKESINLCS</sequence>
<accession>A0A0L7M2E0</accession>
<evidence type="ECO:0000313" key="1">
    <source>
        <dbReference type="EMBL" id="KOB87011.1"/>
    </source>
</evidence>
<dbReference type="AlphaFoldDB" id="A0A0L7M2E0"/>
<proteinExistence type="predicted"/>
<dbReference type="Proteomes" id="UP000054282">
    <property type="component" value="Unassembled WGS sequence"/>
</dbReference>
<evidence type="ECO:0000313" key="2">
    <source>
        <dbReference type="Proteomes" id="UP000054282"/>
    </source>
</evidence>
<protein>
    <submittedName>
        <fullName evidence="1">Uncharacterized protein</fullName>
    </submittedName>
</protein>
<organism evidence="1 2">
    <name type="scientific">Plasmodium falciparum (isolate Dd2)</name>
    <dbReference type="NCBI Taxonomy" id="57267"/>
    <lineage>
        <taxon>Eukaryota</taxon>
        <taxon>Sar</taxon>
        <taxon>Alveolata</taxon>
        <taxon>Apicomplexa</taxon>
        <taxon>Aconoidasida</taxon>
        <taxon>Haemosporida</taxon>
        <taxon>Plasmodiidae</taxon>
        <taxon>Plasmodium</taxon>
        <taxon>Plasmodium (Laverania)</taxon>
    </lineage>
</organism>